<comment type="caution">
    <text evidence="1">The sequence shown here is derived from an EMBL/GenBank/DDBJ whole genome shotgun (WGS) entry which is preliminary data.</text>
</comment>
<feature type="non-terminal residue" evidence="1">
    <location>
        <position position="77"/>
    </location>
</feature>
<organism evidence="1">
    <name type="scientific">marine sediment metagenome</name>
    <dbReference type="NCBI Taxonomy" id="412755"/>
    <lineage>
        <taxon>unclassified sequences</taxon>
        <taxon>metagenomes</taxon>
        <taxon>ecological metagenomes</taxon>
    </lineage>
</organism>
<name>A0A0F9AB61_9ZZZZ</name>
<dbReference type="AlphaFoldDB" id="A0A0F9AB61"/>
<evidence type="ECO:0000313" key="1">
    <source>
        <dbReference type="EMBL" id="KKL06764.1"/>
    </source>
</evidence>
<proteinExistence type="predicted"/>
<dbReference type="EMBL" id="LAZR01043569">
    <property type="protein sequence ID" value="KKL06764.1"/>
    <property type="molecule type" value="Genomic_DNA"/>
</dbReference>
<gene>
    <name evidence="1" type="ORF">LCGC14_2592740</name>
</gene>
<accession>A0A0F9AB61</accession>
<sequence length="77" mass="8815">MKAALIRVSLPVLERMLCLNKIKITRVRQTWEQENARSMQLMIEGDGLFEVPEGSPIPEVMLEMEIKDGQIMSSKII</sequence>
<reference evidence="1" key="1">
    <citation type="journal article" date="2015" name="Nature">
        <title>Complex archaea that bridge the gap between prokaryotes and eukaryotes.</title>
        <authorList>
            <person name="Spang A."/>
            <person name="Saw J.H."/>
            <person name="Jorgensen S.L."/>
            <person name="Zaremba-Niedzwiedzka K."/>
            <person name="Martijn J."/>
            <person name="Lind A.E."/>
            <person name="van Eijk R."/>
            <person name="Schleper C."/>
            <person name="Guy L."/>
            <person name="Ettema T.J."/>
        </authorList>
    </citation>
    <scope>NUCLEOTIDE SEQUENCE</scope>
</reference>
<protein>
    <submittedName>
        <fullName evidence="1">Uncharacterized protein</fullName>
    </submittedName>
</protein>